<dbReference type="PANTHER" id="PTHR30193:SF37">
    <property type="entry name" value="INNER MEMBRANE ABC TRANSPORTER PERMEASE PROTEIN YCJO"/>
    <property type="match status" value="1"/>
</dbReference>
<evidence type="ECO:0000256" key="6">
    <source>
        <dbReference type="ARBA" id="ARBA00023136"/>
    </source>
</evidence>
<dbReference type="InterPro" id="IPR035906">
    <property type="entry name" value="MetI-like_sf"/>
</dbReference>
<evidence type="ECO:0000256" key="5">
    <source>
        <dbReference type="ARBA" id="ARBA00022989"/>
    </source>
</evidence>
<dbReference type="PANTHER" id="PTHR30193">
    <property type="entry name" value="ABC TRANSPORTER PERMEASE PROTEIN"/>
    <property type="match status" value="1"/>
</dbReference>
<keyword evidence="6 7" id="KW-0472">Membrane</keyword>
<reference evidence="10" key="1">
    <citation type="journal article" date="2019" name="Int. J. Syst. Evol. Microbiol.">
        <title>The Global Catalogue of Microorganisms (GCM) 10K type strain sequencing project: providing services to taxonomists for standard genome sequencing and annotation.</title>
        <authorList>
            <consortium name="The Broad Institute Genomics Platform"/>
            <consortium name="The Broad Institute Genome Sequencing Center for Infectious Disease"/>
            <person name="Wu L."/>
            <person name="Ma J."/>
        </authorList>
    </citation>
    <scope>NUCLEOTIDE SEQUENCE [LARGE SCALE GENOMIC DNA]</scope>
    <source>
        <strain evidence="10">CGMCC 1.12286</strain>
    </source>
</reference>
<dbReference type="PROSITE" id="PS50928">
    <property type="entry name" value="ABC_TM1"/>
    <property type="match status" value="1"/>
</dbReference>
<comment type="similarity">
    <text evidence="7">Belongs to the binding-protein-dependent transport system permease family.</text>
</comment>
<keyword evidence="5 7" id="KW-1133">Transmembrane helix</keyword>
<feature type="transmembrane region" description="Helical" evidence="7">
    <location>
        <begin position="268"/>
        <end position="288"/>
    </location>
</feature>
<name>A0ABW4JIJ6_9BACL</name>
<proteinExistence type="inferred from homology"/>
<sequence>MYIKPAVRRRMAPYLFISIFFIAYGVFGFYPTLYGLWLSFQGGIDHFTFVGFKHYIEVFHDALFWQSMWNGTKMALASLLIITPLAMGVAILINQRRIAKYKGFFATFFFTPNITSAVAVGVIFSLIFDPSVGMLNRLIGLFGLPSVQWLQDPHWTMPSLVIVIIWRALGINILYCLAGLQNVSQDLGEAAKIDGANSFQSFWHITLPAMRPVMAFIVFQAILGSYNMFTEAFVLAGKGFGPADSLVFPTTYLYQQAFQAENYGYSAAVGWVFTLILVIIGIVQLKFFRLREEN</sequence>
<comment type="subcellular location">
    <subcellularLocation>
        <location evidence="1 7">Cell membrane</location>
        <topology evidence="1 7">Multi-pass membrane protein</topology>
    </subcellularLocation>
</comment>
<dbReference type="InterPro" id="IPR000515">
    <property type="entry name" value="MetI-like"/>
</dbReference>
<feature type="transmembrane region" description="Helical" evidence="7">
    <location>
        <begin position="12"/>
        <end position="30"/>
    </location>
</feature>
<keyword evidence="10" id="KW-1185">Reference proteome</keyword>
<keyword evidence="2 7" id="KW-0813">Transport</keyword>
<feature type="transmembrane region" description="Helical" evidence="7">
    <location>
        <begin position="159"/>
        <end position="180"/>
    </location>
</feature>
<keyword evidence="4 7" id="KW-0812">Transmembrane</keyword>
<dbReference type="Pfam" id="PF00528">
    <property type="entry name" value="BPD_transp_1"/>
    <property type="match status" value="1"/>
</dbReference>
<feature type="transmembrane region" description="Helical" evidence="7">
    <location>
        <begin position="74"/>
        <end position="93"/>
    </location>
</feature>
<dbReference type="EMBL" id="JBHUCX010000044">
    <property type="protein sequence ID" value="MFD1676156.1"/>
    <property type="molecule type" value="Genomic_DNA"/>
</dbReference>
<evidence type="ECO:0000313" key="9">
    <source>
        <dbReference type="EMBL" id="MFD1676156.1"/>
    </source>
</evidence>
<evidence type="ECO:0000256" key="7">
    <source>
        <dbReference type="RuleBase" id="RU363032"/>
    </source>
</evidence>
<evidence type="ECO:0000313" key="10">
    <source>
        <dbReference type="Proteomes" id="UP001597079"/>
    </source>
</evidence>
<evidence type="ECO:0000256" key="2">
    <source>
        <dbReference type="ARBA" id="ARBA00022448"/>
    </source>
</evidence>
<feature type="domain" description="ABC transmembrane type-1" evidence="8">
    <location>
        <begin position="68"/>
        <end position="284"/>
    </location>
</feature>
<feature type="transmembrane region" description="Helical" evidence="7">
    <location>
        <begin position="105"/>
        <end position="128"/>
    </location>
</feature>
<feature type="transmembrane region" description="Helical" evidence="7">
    <location>
        <begin position="201"/>
        <end position="223"/>
    </location>
</feature>
<evidence type="ECO:0000256" key="4">
    <source>
        <dbReference type="ARBA" id="ARBA00022692"/>
    </source>
</evidence>
<dbReference type="RefSeq" id="WP_377944047.1">
    <property type="nucleotide sequence ID" value="NZ_JBHUCX010000044.1"/>
</dbReference>
<evidence type="ECO:0000259" key="8">
    <source>
        <dbReference type="PROSITE" id="PS50928"/>
    </source>
</evidence>
<dbReference type="CDD" id="cd06261">
    <property type="entry name" value="TM_PBP2"/>
    <property type="match status" value="1"/>
</dbReference>
<dbReference type="Gene3D" id="1.10.3720.10">
    <property type="entry name" value="MetI-like"/>
    <property type="match status" value="1"/>
</dbReference>
<evidence type="ECO:0000256" key="1">
    <source>
        <dbReference type="ARBA" id="ARBA00004651"/>
    </source>
</evidence>
<protein>
    <submittedName>
        <fullName evidence="9">Carbohydrate ABC transporter permease</fullName>
    </submittedName>
</protein>
<gene>
    <name evidence="9" type="ORF">ACFSB2_15735</name>
</gene>
<keyword evidence="3" id="KW-1003">Cell membrane</keyword>
<evidence type="ECO:0000256" key="3">
    <source>
        <dbReference type="ARBA" id="ARBA00022475"/>
    </source>
</evidence>
<comment type="caution">
    <text evidence="9">The sequence shown here is derived from an EMBL/GenBank/DDBJ whole genome shotgun (WGS) entry which is preliminary data.</text>
</comment>
<organism evidence="9 10">
    <name type="scientific">Alicyclobacillus fodiniaquatilis</name>
    <dbReference type="NCBI Taxonomy" id="1661150"/>
    <lineage>
        <taxon>Bacteria</taxon>
        <taxon>Bacillati</taxon>
        <taxon>Bacillota</taxon>
        <taxon>Bacilli</taxon>
        <taxon>Bacillales</taxon>
        <taxon>Alicyclobacillaceae</taxon>
        <taxon>Alicyclobacillus</taxon>
    </lineage>
</organism>
<dbReference type="Proteomes" id="UP001597079">
    <property type="component" value="Unassembled WGS sequence"/>
</dbReference>
<accession>A0ABW4JIJ6</accession>
<dbReference type="SUPFAM" id="SSF161098">
    <property type="entry name" value="MetI-like"/>
    <property type="match status" value="1"/>
</dbReference>
<dbReference type="InterPro" id="IPR051393">
    <property type="entry name" value="ABC_transporter_permease"/>
</dbReference>